<dbReference type="Proteomes" id="UP000245086">
    <property type="component" value="Unassembled WGS sequence"/>
</dbReference>
<dbReference type="Pfam" id="PF16884">
    <property type="entry name" value="ADH_N_2"/>
    <property type="match status" value="1"/>
</dbReference>
<dbReference type="SUPFAM" id="SSF50129">
    <property type="entry name" value="GroES-like"/>
    <property type="match status" value="1"/>
</dbReference>
<dbReference type="EMBL" id="BFBR01000006">
    <property type="protein sequence ID" value="GBF58313.1"/>
    <property type="molecule type" value="Genomic_DNA"/>
</dbReference>
<sequence length="362" mass="38234">MGCHGGLTHQMQMFADRGLNAGQARIMTQIHRITLARHITGTPSLEDFKLEALDPPALKEGQFRVANAFVSADPGTRSRLSGTASYAGALQIGDVIDGFAVGHVVESLNPAFEIGQLVTLGSGWADQTISNGRGYCAKLPDLGVPLSAWIGVLGVPGMTAWFGLKRVGQIKPGDRVIVTSAAGPVGATAGQLAKAWGASRVVGVASAGAKSDWLLQEAGFDAVIDYRSPTFAADLAAAMPEGADILFDNVGNKMIDTILPLMRPFGRIVVSGQVADYNVAPADRHGIRNTDRFITHRLKMEGLVVFDDLRAFPEAQAEAAAMINSGQLKLKEVISEGIDSLPAAFCALFQPGATFGRRLARI</sequence>
<dbReference type="SUPFAM" id="SSF51735">
    <property type="entry name" value="NAD(P)-binding Rossmann-fold domains"/>
    <property type="match status" value="1"/>
</dbReference>
<reference evidence="3 4" key="1">
    <citation type="journal article" date="2018" name="Genome Announc.">
        <title>Draft Genome Sequence of "Candidatus Phycosocius bacilliformis," an Alphaproteobacterial Ectosymbiont of the Hydrocarbon-Producing Green Alga Botryococcus braunii.</title>
        <authorList>
            <person name="Tanabe Y."/>
            <person name="Yamaguchi H."/>
            <person name="Watanabe M.M."/>
        </authorList>
    </citation>
    <scope>NUCLEOTIDE SEQUENCE [LARGE SCALE GENOMIC DNA]</scope>
    <source>
        <strain evidence="3 4">BOTRYCO-2</strain>
    </source>
</reference>
<dbReference type="PANTHER" id="PTHR43205:SF42">
    <property type="entry name" value="ALCOHOL DEHYDROGENASE, ZINC-CONTAINING (AFU_ORTHOLOGUE AFUA_7G04530)"/>
    <property type="match status" value="1"/>
</dbReference>
<dbReference type="PANTHER" id="PTHR43205">
    <property type="entry name" value="PROSTAGLANDIN REDUCTASE"/>
    <property type="match status" value="1"/>
</dbReference>
<dbReference type="GO" id="GO:0016628">
    <property type="term" value="F:oxidoreductase activity, acting on the CH-CH group of donors, NAD or NADP as acceptor"/>
    <property type="evidence" value="ECO:0007669"/>
    <property type="project" value="InterPro"/>
</dbReference>
<evidence type="ECO:0000313" key="4">
    <source>
        <dbReference type="Proteomes" id="UP000245086"/>
    </source>
</evidence>
<dbReference type="InterPro" id="IPR020843">
    <property type="entry name" value="ER"/>
</dbReference>
<dbReference type="CDD" id="cd05288">
    <property type="entry name" value="PGDH"/>
    <property type="match status" value="1"/>
</dbReference>
<dbReference type="InterPro" id="IPR013149">
    <property type="entry name" value="ADH-like_C"/>
</dbReference>
<evidence type="ECO:0000313" key="3">
    <source>
        <dbReference type="EMBL" id="GBF58313.1"/>
    </source>
</evidence>
<dbReference type="SMART" id="SM00829">
    <property type="entry name" value="PKS_ER"/>
    <property type="match status" value="1"/>
</dbReference>
<dbReference type="InterPro" id="IPR036291">
    <property type="entry name" value="NAD(P)-bd_dom_sf"/>
</dbReference>
<proteinExistence type="predicted"/>
<accession>A0A2P2EB96</accession>
<keyword evidence="1" id="KW-0560">Oxidoreductase</keyword>
<dbReference type="Gene3D" id="3.40.50.720">
    <property type="entry name" value="NAD(P)-binding Rossmann-like Domain"/>
    <property type="match status" value="1"/>
</dbReference>
<dbReference type="InterPro" id="IPR041694">
    <property type="entry name" value="ADH_N_2"/>
</dbReference>
<dbReference type="InterPro" id="IPR045010">
    <property type="entry name" value="MDR_fam"/>
</dbReference>
<dbReference type="FunFam" id="3.40.50.720:FF:000121">
    <property type="entry name" value="Prostaglandin reductase 2"/>
    <property type="match status" value="1"/>
</dbReference>
<protein>
    <submittedName>
        <fullName evidence="3">Putative NADP-dependent oxidoreductase YfmJ</fullName>
    </submittedName>
</protein>
<dbReference type="Pfam" id="PF00107">
    <property type="entry name" value="ADH_zinc_N"/>
    <property type="match status" value="1"/>
</dbReference>
<keyword evidence="4" id="KW-1185">Reference proteome</keyword>
<name>A0A2P2EB96_9PROT</name>
<organism evidence="3 4">
    <name type="scientific">Candidatus Phycosocius bacilliformis</name>
    <dbReference type="NCBI Taxonomy" id="1445552"/>
    <lineage>
        <taxon>Bacteria</taxon>
        <taxon>Pseudomonadati</taxon>
        <taxon>Pseudomonadota</taxon>
        <taxon>Alphaproteobacteria</taxon>
        <taxon>Caulobacterales</taxon>
        <taxon>Caulobacterales incertae sedis</taxon>
        <taxon>Candidatus Phycosocius</taxon>
    </lineage>
</organism>
<evidence type="ECO:0000259" key="2">
    <source>
        <dbReference type="SMART" id="SM00829"/>
    </source>
</evidence>
<gene>
    <name evidence="3" type="primary">yfmJ_2</name>
    <name evidence="3" type="ORF">PbB2_01993</name>
</gene>
<dbReference type="InterPro" id="IPR011032">
    <property type="entry name" value="GroES-like_sf"/>
</dbReference>
<comment type="caution">
    <text evidence="3">The sequence shown here is derived from an EMBL/GenBank/DDBJ whole genome shotgun (WGS) entry which is preliminary data.</text>
</comment>
<dbReference type="AlphaFoldDB" id="A0A2P2EB96"/>
<dbReference type="Gene3D" id="3.90.180.10">
    <property type="entry name" value="Medium-chain alcohol dehydrogenases, catalytic domain"/>
    <property type="match status" value="1"/>
</dbReference>
<evidence type="ECO:0000256" key="1">
    <source>
        <dbReference type="ARBA" id="ARBA00023002"/>
    </source>
</evidence>
<feature type="domain" description="Enoyl reductase (ER)" evidence="2">
    <location>
        <begin position="41"/>
        <end position="354"/>
    </location>
</feature>